<dbReference type="Pfam" id="PF07523">
    <property type="entry name" value="Big_3"/>
    <property type="match status" value="3"/>
</dbReference>
<organism evidence="9 10">
    <name type="scientific">Enterococcus raffinosus</name>
    <dbReference type="NCBI Taxonomy" id="71452"/>
    <lineage>
        <taxon>Bacteria</taxon>
        <taxon>Bacillati</taxon>
        <taxon>Bacillota</taxon>
        <taxon>Bacilli</taxon>
        <taxon>Lactobacillales</taxon>
        <taxon>Enterococcaceae</taxon>
        <taxon>Enterococcus</taxon>
    </lineage>
</organism>
<keyword evidence="2" id="KW-0964">Secreted</keyword>
<dbReference type="SUPFAM" id="SSF52047">
    <property type="entry name" value="RNI-like"/>
    <property type="match status" value="1"/>
</dbReference>
<dbReference type="NCBIfam" id="TIGR02167">
    <property type="entry name" value="Liste_lipo_26"/>
    <property type="match status" value="6"/>
</dbReference>
<feature type="domain" description="Ig-like" evidence="8">
    <location>
        <begin position="577"/>
        <end position="643"/>
    </location>
</feature>
<evidence type="ECO:0000313" key="10">
    <source>
        <dbReference type="Proteomes" id="UP001249240"/>
    </source>
</evidence>
<feature type="domain" description="Gram-positive cocci surface proteins LPxTG" evidence="7">
    <location>
        <begin position="674"/>
        <end position="707"/>
    </location>
</feature>
<evidence type="ECO:0000256" key="3">
    <source>
        <dbReference type="ARBA" id="ARBA00022729"/>
    </source>
</evidence>
<keyword evidence="6" id="KW-0472">Membrane</keyword>
<evidence type="ECO:0000259" key="7">
    <source>
        <dbReference type="Pfam" id="PF00746"/>
    </source>
</evidence>
<evidence type="ECO:0000259" key="8">
    <source>
        <dbReference type="Pfam" id="PF07523"/>
    </source>
</evidence>
<dbReference type="InterPro" id="IPR032675">
    <property type="entry name" value="LRR_dom_sf"/>
</dbReference>
<keyword evidence="3" id="KW-0732">Signal</keyword>
<accession>A0AAW8SSD8</accession>
<evidence type="ECO:0000313" key="9">
    <source>
        <dbReference type="EMBL" id="MDT2536946.1"/>
    </source>
</evidence>
<dbReference type="NCBIfam" id="TIGR01167">
    <property type="entry name" value="LPXTG_anchor"/>
    <property type="match status" value="1"/>
</dbReference>
<dbReference type="EMBL" id="JARPXM010000001">
    <property type="protein sequence ID" value="MDT2536946.1"/>
    <property type="molecule type" value="Genomic_DNA"/>
</dbReference>
<name>A0AAW8SSD8_9ENTE</name>
<proteinExistence type="predicted"/>
<dbReference type="InterPro" id="IPR019931">
    <property type="entry name" value="LPXTG_anchor"/>
</dbReference>
<feature type="transmembrane region" description="Helical" evidence="6">
    <location>
        <begin position="688"/>
        <end position="706"/>
    </location>
</feature>
<dbReference type="Pfam" id="PF03382">
    <property type="entry name" value="DUF285"/>
    <property type="match status" value="2"/>
</dbReference>
<dbReference type="InterPro" id="IPR013783">
    <property type="entry name" value="Ig-like_fold"/>
</dbReference>
<feature type="domain" description="Ig-like" evidence="8">
    <location>
        <begin position="504"/>
        <end position="570"/>
    </location>
</feature>
<dbReference type="Proteomes" id="UP001249240">
    <property type="component" value="Unassembled WGS sequence"/>
</dbReference>
<protein>
    <submittedName>
        <fullName evidence="9">Bacterial Ig-like domain-containing protein</fullName>
    </submittedName>
</protein>
<comment type="caution">
    <text evidence="9">The sequence shown here is derived from an EMBL/GenBank/DDBJ whole genome shotgun (WGS) entry which is preliminary data.</text>
</comment>
<evidence type="ECO:0000256" key="5">
    <source>
        <dbReference type="SAM" id="MobiDB-lite"/>
    </source>
</evidence>
<evidence type="ECO:0000256" key="2">
    <source>
        <dbReference type="ARBA" id="ARBA00022525"/>
    </source>
</evidence>
<evidence type="ECO:0000256" key="6">
    <source>
        <dbReference type="SAM" id="Phobius"/>
    </source>
</evidence>
<dbReference type="Gene3D" id="3.80.10.10">
    <property type="entry name" value="Ribonuclease Inhibitor"/>
    <property type="match status" value="1"/>
</dbReference>
<keyword evidence="4" id="KW-0572">Peptidoglycan-anchor</keyword>
<evidence type="ECO:0000256" key="1">
    <source>
        <dbReference type="ARBA" id="ARBA00022512"/>
    </source>
</evidence>
<dbReference type="Gene3D" id="2.60.40.10">
    <property type="entry name" value="Immunoglobulins"/>
    <property type="match status" value="3"/>
</dbReference>
<dbReference type="InterPro" id="IPR022038">
    <property type="entry name" value="Ig-like_bact"/>
</dbReference>
<dbReference type="RefSeq" id="WP_311807202.1">
    <property type="nucleotide sequence ID" value="NZ_JARPXM010000001.1"/>
</dbReference>
<feature type="compositionally biased region" description="Polar residues" evidence="5">
    <location>
        <begin position="667"/>
        <end position="678"/>
    </location>
</feature>
<gene>
    <name evidence="9" type="ORF">P7D78_02315</name>
</gene>
<reference evidence="9" key="1">
    <citation type="submission" date="2023-03" db="EMBL/GenBank/DDBJ databases">
        <authorList>
            <person name="Shen W."/>
            <person name="Cai J."/>
        </authorList>
    </citation>
    <scope>NUCLEOTIDE SEQUENCE</scope>
    <source>
        <strain evidence="9">B646-2</strain>
    </source>
</reference>
<keyword evidence="6" id="KW-0812">Transmembrane</keyword>
<sequence>MIQTNVDIASGTFGTCPWSIDQEGTLHIYGGTLGYDPTSYWSSYREKIKKIVFEEAVEAHWNSSYLFYRLNSVTEIQNIHHLNTSNVTDMSGMFGFMSSLETLDVSNFDTSNVTSMKEMFNSIVSLQALDVSHFKTSNVTDMANMFNDLRNIESLNVSNFDTSKVTNTRGMFANTNKLTSLNVSNFDTSQVTDMSYMFSTPNIPALNLSNFDTSKVKNMQGMFAMRGIESLDLSNFDTKNVENMSYMFQSTENLKALDLSSFDMTNTTNVNEMFFTGNNRPITLESLKLGVKTKLSEAMGLKEPPEWGIHTGRWIKKDTIDAYSSSELVTQYEGSTMAGEYVWEENYDLKVRDIQIFVGDDWQIGDHVIAVTNQFGLDIPIEKLEFETLGVDLANKNVDTSQPGIYYIRFYQGKKILSGAMLVIEEKQTAVRVTDSTLFVGDDWKALDNFESAVDEIGRPVSFEEVKVAGEVDTSKAGKYEITYSYGGVSSKATVTVKERQTAIKVKDSTLFVGAPWQSLDNFESAVDETGSRVSFEEIKVAGEVDTSKAGKYEITYSYGGVSSKAIVTVKERQTAIKVKDSTLFVGAPWQSSDNFESAVDEIGRPVSFEEIKVAGEVDTSKAGKYEITYSYGGVSSKAQVTVVNKEKLELTNQDKDKDKNNYQNKIVSSNQRSNQQRKLPLTGEKKSQYLLISGLTIVVLALIILRKVTL</sequence>
<dbReference type="InterPro" id="IPR005046">
    <property type="entry name" value="DUF285"/>
</dbReference>
<feature type="domain" description="Ig-like" evidence="8">
    <location>
        <begin position="431"/>
        <end position="497"/>
    </location>
</feature>
<feature type="region of interest" description="Disordered" evidence="5">
    <location>
        <begin position="654"/>
        <end position="680"/>
    </location>
</feature>
<keyword evidence="1" id="KW-0134">Cell wall</keyword>
<dbReference type="AlphaFoldDB" id="A0AAW8SSD8"/>
<dbReference type="InterPro" id="IPR011889">
    <property type="entry name" value="Liste_lipo_26"/>
</dbReference>
<evidence type="ECO:0000256" key="4">
    <source>
        <dbReference type="ARBA" id="ARBA00023088"/>
    </source>
</evidence>
<dbReference type="Pfam" id="PF00746">
    <property type="entry name" value="Gram_pos_anchor"/>
    <property type="match status" value="1"/>
</dbReference>
<keyword evidence="6" id="KW-1133">Transmembrane helix</keyword>